<proteinExistence type="predicted"/>
<reference evidence="1 2" key="1">
    <citation type="submission" date="2012-10" db="EMBL/GenBank/DDBJ databases">
        <title>Genome sequencing and analysis of entomopathogenic fungi Beauveria bassiana D1-5.</title>
        <authorList>
            <person name="Li Q."/>
            <person name="Wang L."/>
            <person name="Zhang Z."/>
            <person name="Wang Q."/>
            <person name="Ren J."/>
            <person name="Wang M."/>
            <person name="Xu W."/>
            <person name="Wang J."/>
            <person name="Lu Y."/>
            <person name="Du Q."/>
            <person name="Sun Z."/>
        </authorList>
    </citation>
    <scope>NUCLEOTIDE SEQUENCE [LARGE SCALE GENOMIC DNA]</scope>
    <source>
        <strain evidence="1 2">D1-5</strain>
    </source>
</reference>
<name>A0A0A2VUQ0_BEABA</name>
<dbReference type="Proteomes" id="UP000030106">
    <property type="component" value="Unassembled WGS sequence"/>
</dbReference>
<comment type="caution">
    <text evidence="1">The sequence shown here is derived from an EMBL/GenBank/DDBJ whole genome shotgun (WGS) entry which is preliminary data.</text>
</comment>
<protein>
    <submittedName>
        <fullName evidence="1">Uncharacterized protein</fullName>
    </submittedName>
</protein>
<organism evidence="1 2">
    <name type="scientific">Beauveria bassiana D1-5</name>
    <dbReference type="NCBI Taxonomy" id="1245745"/>
    <lineage>
        <taxon>Eukaryota</taxon>
        <taxon>Fungi</taxon>
        <taxon>Dikarya</taxon>
        <taxon>Ascomycota</taxon>
        <taxon>Pezizomycotina</taxon>
        <taxon>Sordariomycetes</taxon>
        <taxon>Hypocreomycetidae</taxon>
        <taxon>Hypocreales</taxon>
        <taxon>Cordycipitaceae</taxon>
        <taxon>Beauveria</taxon>
    </lineage>
</organism>
<dbReference type="AlphaFoldDB" id="A0A0A2VUQ0"/>
<evidence type="ECO:0000313" key="2">
    <source>
        <dbReference type="Proteomes" id="UP000030106"/>
    </source>
</evidence>
<dbReference type="HOGENOM" id="CLU_1570347_0_0_1"/>
<dbReference type="OrthoDB" id="5132307at2759"/>
<accession>A0A0A2VUQ0</accession>
<dbReference type="EMBL" id="ANFO01000194">
    <property type="protein sequence ID" value="KGQ11616.1"/>
    <property type="molecule type" value="Genomic_DNA"/>
</dbReference>
<gene>
    <name evidence="1" type="ORF">BBAD15_g2646</name>
</gene>
<evidence type="ECO:0000313" key="1">
    <source>
        <dbReference type="EMBL" id="KGQ11616.1"/>
    </source>
</evidence>
<dbReference type="STRING" id="1245745.A0A0A2VUQ0"/>
<sequence>MESSTSLKGSENCVLEQYLRPDAVDFCNPNMREIFTFWLTLKLDTSVSDGMGIPDVMAALATIEGIICNTEHYWQRRLAYVQLMRVLHSLEKMMHFRVIASRVAPKRLSELMRKPWDSRLDSLFLAVAYSDCAEVMVKNFSTTQETLRDISKKAVHAVRQEYNASTVFPI</sequence>